<proteinExistence type="predicted"/>
<accession>F3KKI1</accession>
<organism evidence="1">
    <name type="scientific">Candidatus Nitrosarchaeum limnium SFB1</name>
    <dbReference type="NCBI Taxonomy" id="886738"/>
    <lineage>
        <taxon>Archaea</taxon>
        <taxon>Nitrososphaerota</taxon>
        <taxon>Nitrososphaeria</taxon>
        <taxon>Nitrosopumilales</taxon>
        <taxon>Nitrosopumilaceae</taxon>
        <taxon>Nitrosarchaeum</taxon>
    </lineage>
</organism>
<protein>
    <submittedName>
        <fullName evidence="1">Uncharacterized protein</fullName>
    </submittedName>
</protein>
<reference evidence="1" key="1">
    <citation type="journal article" date="2011" name="PLoS ONE">
        <title>Genome of a low-salinity ammonia-oxidizing archaeon determined by single-cell and metagenomic analysis.</title>
        <authorList>
            <person name="Blainey P.C."/>
            <person name="Mosier A.C."/>
            <person name="Potanina A."/>
            <person name="Francis C.A."/>
            <person name="Quake S.R."/>
        </authorList>
    </citation>
    <scope>NUCLEOTIDE SEQUENCE [LARGE SCALE GENOMIC DNA]</scope>
    <source>
        <strain evidence="1">SFB1</strain>
    </source>
</reference>
<evidence type="ECO:0000313" key="1">
    <source>
        <dbReference type="EMBL" id="EGG42130.1"/>
    </source>
</evidence>
<dbReference type="HOGENOM" id="CLU_2327144_0_0_2"/>
<dbReference type="EMBL" id="AEGP01000036">
    <property type="protein sequence ID" value="EGG42130.1"/>
    <property type="molecule type" value="Genomic_DNA"/>
</dbReference>
<comment type="caution">
    <text evidence="1">The sequence shown here is derived from an EMBL/GenBank/DDBJ whole genome shotgun (WGS) entry which is preliminary data.</text>
</comment>
<gene>
    <name evidence="1" type="ORF">Nlim_0999</name>
</gene>
<sequence>MAGEMAIEFDIKSRFTMDPKLLKKILTEMYGEEATSEVFAILKEHTLPRDWLRNLQCGTIHFDLRGIDCVGKCKNGGTCTTKVSTKPPYKVSCICNQK</sequence>
<name>F3KKI1_9ARCH</name>
<dbReference type="AlphaFoldDB" id="F3KKI1"/>
<dbReference type="Proteomes" id="UP000004348">
    <property type="component" value="Chromosome"/>
</dbReference>